<reference evidence="2" key="1">
    <citation type="submission" date="2022-05" db="EMBL/GenBank/DDBJ databases">
        <title>The Musa troglodytarum L. genome provides insights into the mechanism of non-climacteric behaviour and enrichment of carotenoids.</title>
        <authorList>
            <person name="Wang J."/>
        </authorList>
    </citation>
    <scope>NUCLEOTIDE SEQUENCE</scope>
    <source>
        <tissue evidence="2">Leaf</tissue>
    </source>
</reference>
<organism evidence="2 3">
    <name type="scientific">Musa troglodytarum</name>
    <name type="common">fe'i banana</name>
    <dbReference type="NCBI Taxonomy" id="320322"/>
    <lineage>
        <taxon>Eukaryota</taxon>
        <taxon>Viridiplantae</taxon>
        <taxon>Streptophyta</taxon>
        <taxon>Embryophyta</taxon>
        <taxon>Tracheophyta</taxon>
        <taxon>Spermatophyta</taxon>
        <taxon>Magnoliopsida</taxon>
        <taxon>Liliopsida</taxon>
        <taxon>Zingiberales</taxon>
        <taxon>Musaceae</taxon>
        <taxon>Musa</taxon>
    </lineage>
</organism>
<sequence length="102" mass="10991">MRVSFTSSSSNKTARLVSTAKNDTLQRGSYSRSHFPLLVANNTTNPTRSRNEGERKKASKKGAAEDNGGAEQGGDNGKDVGTIAVFPQTNPVFSVPKMWSMQ</sequence>
<name>A0A9E7KGN3_9LILI</name>
<evidence type="ECO:0000313" key="2">
    <source>
        <dbReference type="EMBL" id="URE17602.1"/>
    </source>
</evidence>
<dbReference type="Proteomes" id="UP001055439">
    <property type="component" value="Chromosome 7"/>
</dbReference>
<protein>
    <submittedName>
        <fullName evidence="2">Uncharacterized protein</fullName>
    </submittedName>
</protein>
<feature type="compositionally biased region" description="Polar residues" evidence="1">
    <location>
        <begin position="19"/>
        <end position="32"/>
    </location>
</feature>
<evidence type="ECO:0000313" key="3">
    <source>
        <dbReference type="Proteomes" id="UP001055439"/>
    </source>
</evidence>
<dbReference type="AlphaFoldDB" id="A0A9E7KGN3"/>
<feature type="region of interest" description="Disordered" evidence="1">
    <location>
        <begin position="1"/>
        <end position="83"/>
    </location>
</feature>
<keyword evidence="3" id="KW-1185">Reference proteome</keyword>
<evidence type="ECO:0000256" key="1">
    <source>
        <dbReference type="SAM" id="MobiDB-lite"/>
    </source>
</evidence>
<gene>
    <name evidence="2" type="ORF">MUK42_36694</name>
</gene>
<feature type="compositionally biased region" description="Polar residues" evidence="1">
    <location>
        <begin position="1"/>
        <end position="13"/>
    </location>
</feature>
<accession>A0A9E7KGN3</accession>
<proteinExistence type="predicted"/>
<dbReference type="EMBL" id="CP097509">
    <property type="protein sequence ID" value="URE17602.1"/>
    <property type="molecule type" value="Genomic_DNA"/>
</dbReference>